<dbReference type="Pfam" id="PF00702">
    <property type="entry name" value="Hydrolase"/>
    <property type="match status" value="1"/>
</dbReference>
<protein>
    <submittedName>
        <fullName evidence="1">Haloacid dehalogenase</fullName>
    </submittedName>
</protein>
<evidence type="ECO:0000313" key="2">
    <source>
        <dbReference type="Proteomes" id="UP000310016"/>
    </source>
</evidence>
<dbReference type="RefSeq" id="WP_136772223.1">
    <property type="nucleotide sequence ID" value="NZ_CP156074.1"/>
</dbReference>
<name>A0A4U0Q4U3_9NEIS</name>
<reference evidence="1 2" key="1">
    <citation type="submission" date="2019-04" db="EMBL/GenBank/DDBJ databases">
        <title>Chitiniphilus eburnea sp. nov., a novel chitinolytic bacterium isolated from aquaculture sludge.</title>
        <authorList>
            <person name="Sheng M."/>
        </authorList>
    </citation>
    <scope>NUCLEOTIDE SEQUENCE [LARGE SCALE GENOMIC DNA]</scope>
    <source>
        <strain evidence="1 2">HX-2-15</strain>
    </source>
</reference>
<dbReference type="Gene3D" id="3.40.50.1000">
    <property type="entry name" value="HAD superfamily/HAD-like"/>
    <property type="match status" value="1"/>
</dbReference>
<proteinExistence type="predicted"/>
<dbReference type="NCBIfam" id="TIGR01509">
    <property type="entry name" value="HAD-SF-IA-v3"/>
    <property type="match status" value="1"/>
</dbReference>
<dbReference type="InterPro" id="IPR023198">
    <property type="entry name" value="PGP-like_dom2"/>
</dbReference>
<organism evidence="1 2">
    <name type="scientific">Chitiniphilus eburneus</name>
    <dbReference type="NCBI Taxonomy" id="2571148"/>
    <lineage>
        <taxon>Bacteria</taxon>
        <taxon>Pseudomonadati</taxon>
        <taxon>Pseudomonadota</taxon>
        <taxon>Betaproteobacteria</taxon>
        <taxon>Neisseriales</taxon>
        <taxon>Chitinibacteraceae</taxon>
        <taxon>Chitiniphilus</taxon>
    </lineage>
</organism>
<dbReference type="GO" id="GO:0050308">
    <property type="term" value="F:sugar-phosphatase activity"/>
    <property type="evidence" value="ECO:0007669"/>
    <property type="project" value="TreeGrafter"/>
</dbReference>
<comment type="caution">
    <text evidence="1">The sequence shown here is derived from an EMBL/GenBank/DDBJ whole genome shotgun (WGS) entry which is preliminary data.</text>
</comment>
<dbReference type="InterPro" id="IPR036412">
    <property type="entry name" value="HAD-like_sf"/>
</dbReference>
<dbReference type="SUPFAM" id="SSF56784">
    <property type="entry name" value="HAD-like"/>
    <property type="match status" value="1"/>
</dbReference>
<gene>
    <name evidence="1" type="ORF">FAZ21_05200</name>
</gene>
<dbReference type="InterPro" id="IPR051806">
    <property type="entry name" value="HAD-like_SPP"/>
</dbReference>
<dbReference type="EMBL" id="SUMF01000003">
    <property type="protein sequence ID" value="TJZ76173.1"/>
    <property type="molecule type" value="Genomic_DNA"/>
</dbReference>
<dbReference type="PANTHER" id="PTHR43481:SF4">
    <property type="entry name" value="GLYCEROL-1-PHOSPHATE PHOSPHOHYDROLASE 1-RELATED"/>
    <property type="match status" value="1"/>
</dbReference>
<sequence length="219" mass="23173">MQEHLAAALLFDMDGTLVDSTGAVESLWAVWCERHGLDLLEVIRVCHGTRTEDTVRLVAPHLDVVAETRWLEDLEASIVEGQRANEGAARLLAGLPAGRWAVVTSAALPVAQMRFEYCRLPLSDVMITAEDVPHGKPASDPYLLAAERLGVPARECIVFEDAPAGLASALAAGCRVVLVGNHVPAAPGVIGRIADFADVGVSVTTDGITLRLPPGSEVV</sequence>
<dbReference type="InterPro" id="IPR023214">
    <property type="entry name" value="HAD_sf"/>
</dbReference>
<accession>A0A4U0Q4U3</accession>
<keyword evidence="2" id="KW-1185">Reference proteome</keyword>
<dbReference type="SFLD" id="SFLDG01129">
    <property type="entry name" value="C1.5:_HAD__Beta-PGM__Phosphata"/>
    <property type="match status" value="1"/>
</dbReference>
<dbReference type="AlphaFoldDB" id="A0A4U0Q4U3"/>
<dbReference type="SFLD" id="SFLDS00003">
    <property type="entry name" value="Haloacid_Dehalogenase"/>
    <property type="match status" value="1"/>
</dbReference>
<dbReference type="Gene3D" id="1.10.150.240">
    <property type="entry name" value="Putative phosphatase, domain 2"/>
    <property type="match status" value="1"/>
</dbReference>
<dbReference type="OrthoDB" id="5293434at2"/>
<dbReference type="PANTHER" id="PTHR43481">
    <property type="entry name" value="FRUCTOSE-1-PHOSPHATE PHOSPHATASE"/>
    <property type="match status" value="1"/>
</dbReference>
<dbReference type="Proteomes" id="UP000310016">
    <property type="component" value="Unassembled WGS sequence"/>
</dbReference>
<evidence type="ECO:0000313" key="1">
    <source>
        <dbReference type="EMBL" id="TJZ76173.1"/>
    </source>
</evidence>
<dbReference type="InterPro" id="IPR006439">
    <property type="entry name" value="HAD-SF_hydro_IA"/>
</dbReference>